<dbReference type="GO" id="GO:0004016">
    <property type="term" value="F:adenylate cyclase activity"/>
    <property type="evidence" value="ECO:0007669"/>
    <property type="project" value="TreeGrafter"/>
</dbReference>
<dbReference type="InterPro" id="IPR041664">
    <property type="entry name" value="AAA_16"/>
</dbReference>
<dbReference type="InterPro" id="IPR027417">
    <property type="entry name" value="P-loop_NTPase"/>
</dbReference>
<gene>
    <name evidence="5" type="ORF">CTZ28_41630</name>
</gene>
<dbReference type="SUPFAM" id="SSF46894">
    <property type="entry name" value="C-terminal effector domain of the bipartite response regulators"/>
    <property type="match status" value="1"/>
</dbReference>
<evidence type="ECO:0000313" key="5">
    <source>
        <dbReference type="EMBL" id="RMB80182.1"/>
    </source>
</evidence>
<protein>
    <submittedName>
        <fullName evidence="5">LuxR family transcriptional regulator</fullName>
    </submittedName>
</protein>
<dbReference type="GO" id="GO:0005524">
    <property type="term" value="F:ATP binding"/>
    <property type="evidence" value="ECO:0007669"/>
    <property type="project" value="UniProtKB-KW"/>
</dbReference>
<dbReference type="InterPro" id="IPR036388">
    <property type="entry name" value="WH-like_DNA-bd_sf"/>
</dbReference>
<dbReference type="PANTHER" id="PTHR16305:SF35">
    <property type="entry name" value="TRANSCRIPTIONAL ACTIVATOR DOMAIN"/>
    <property type="match status" value="1"/>
</dbReference>
<dbReference type="Gene3D" id="1.10.10.10">
    <property type="entry name" value="Winged helix-like DNA-binding domain superfamily/Winged helix DNA-binding domain"/>
    <property type="match status" value="1"/>
</dbReference>
<evidence type="ECO:0000256" key="2">
    <source>
        <dbReference type="ARBA" id="ARBA00022840"/>
    </source>
</evidence>
<dbReference type="GO" id="GO:0003677">
    <property type="term" value="F:DNA binding"/>
    <property type="evidence" value="ECO:0007669"/>
    <property type="project" value="InterPro"/>
</dbReference>
<dbReference type="PROSITE" id="PS00622">
    <property type="entry name" value="HTH_LUXR_1"/>
    <property type="match status" value="1"/>
</dbReference>
<evidence type="ECO:0000256" key="3">
    <source>
        <dbReference type="SAM" id="MobiDB-lite"/>
    </source>
</evidence>
<organism evidence="5 6">
    <name type="scientific">Streptomyces shenzhenensis</name>
    <dbReference type="NCBI Taxonomy" id="943815"/>
    <lineage>
        <taxon>Bacteria</taxon>
        <taxon>Bacillati</taxon>
        <taxon>Actinomycetota</taxon>
        <taxon>Actinomycetes</taxon>
        <taxon>Kitasatosporales</taxon>
        <taxon>Streptomycetaceae</taxon>
        <taxon>Streptomyces</taxon>
    </lineage>
</organism>
<dbReference type="CDD" id="cd06170">
    <property type="entry name" value="LuxR_C_like"/>
    <property type="match status" value="1"/>
</dbReference>
<keyword evidence="6" id="KW-1185">Reference proteome</keyword>
<dbReference type="Pfam" id="PF13191">
    <property type="entry name" value="AAA_16"/>
    <property type="match status" value="1"/>
</dbReference>
<feature type="region of interest" description="Disordered" evidence="3">
    <location>
        <begin position="336"/>
        <end position="359"/>
    </location>
</feature>
<dbReference type="Proteomes" id="UP000270471">
    <property type="component" value="Unassembled WGS sequence"/>
</dbReference>
<dbReference type="EMBL" id="PENI01000046">
    <property type="protein sequence ID" value="RMB80182.1"/>
    <property type="molecule type" value="Genomic_DNA"/>
</dbReference>
<comment type="caution">
    <text evidence="5">The sequence shown here is derived from an EMBL/GenBank/DDBJ whole genome shotgun (WGS) entry which is preliminary data.</text>
</comment>
<reference evidence="5 6" key="1">
    <citation type="submission" date="2017-11" db="EMBL/GenBank/DDBJ databases">
        <title>Draft genome of actinobacteria isolated from guarana (Paullinia cupana (Mart.) Ducke.</title>
        <authorList>
            <person name="Siqueira K.A."/>
            <person name="Liotti R.G."/>
            <person name="Mendes T.A.O."/>
            <person name="Soares M.A."/>
        </authorList>
    </citation>
    <scope>NUCLEOTIDE SEQUENCE [LARGE SCALE GENOMIC DNA]</scope>
    <source>
        <strain evidence="5 6">193</strain>
    </source>
</reference>
<dbReference type="Pfam" id="PF00196">
    <property type="entry name" value="GerE"/>
    <property type="match status" value="1"/>
</dbReference>
<dbReference type="PROSITE" id="PS50043">
    <property type="entry name" value="HTH_LUXR_2"/>
    <property type="match status" value="1"/>
</dbReference>
<dbReference type="InterPro" id="IPR000792">
    <property type="entry name" value="Tscrpt_reg_LuxR_C"/>
</dbReference>
<evidence type="ECO:0000256" key="1">
    <source>
        <dbReference type="ARBA" id="ARBA00022741"/>
    </source>
</evidence>
<dbReference type="SMART" id="SM00421">
    <property type="entry name" value="HTH_LUXR"/>
    <property type="match status" value="1"/>
</dbReference>
<dbReference type="OrthoDB" id="7053960at2"/>
<sequence length="899" mass="96590">MLTFSPRSGLFLGRLDEKRHIDELTGGAVSGRGGALALRGEAGIGKSALLTHAAHTASAFRIIRASGSEFERHLPYSGLHQLCVPLLQHLDALPHRHHDALRAAFGLAEGTPDPFHVGLAALGLLTTAAQERPLLCLIDDAQWLDRASLQAMLFLGRRITTDPIAMLFAARSGDGAEELDELPGLVIRGLNDDDARVLLTRRSPFPLDDQVRDRLIAEAQGSPLALLELPRAGGFAPPDASSVPTRIEHGFRTRLTGLTAEARLLLTVAAADPTGDPDLLWTAARHLGLDLAPSSAEAATTGLVEFGHQIRFCHPLARSAVYRAAPARERRLAHGALAEATDPTGAPDRRAWHRAQASAGPDDDIAAALERCASRARARGGVAAAAAFLERSVALSLDPERRIERTLAAAEAHFDAGTTDVTERLLATLETAALDDHRHARVDLLRGRTAFTRQRDDVGPMLMTRAALRLSALHPQQARDSFLDALEMSLTVGRGGGVIRKVVAAARSAAPASRSPDLLDALIELVTNGYSAAAPLLHRTLHGEHEPLWLRRPALASMIAIELWDPKTHSDIADWLVKDGRASGSPLLLRLGLAQKAIDAVMLGDLGQAIAATAEEAAIADAAGVPPLAHHRLHLAAQRGHREEFRKLAQEAENAPHGAGQVTNLHATTALLNNGLADYPAALAAARRATEHDDVFLTGSALPELVEAAVHCDDRAAATEALTSLTERTEAGGTTAGLGIAAYARGLVTGVEHHFQESIELLSTDRLAPYLGRAHLLYGEWLRRAGRRRDCREHLRIAHELLSGAGSEGFAQRAANELRATGERVRTRSEQPYEKLTMQEVAIARLVASGATSNEVAGQLFISKRTVDAHLRNVFRKLGLTSRRQLKDHPDLLIHDRFT</sequence>
<dbReference type="SUPFAM" id="SSF52540">
    <property type="entry name" value="P-loop containing nucleoside triphosphate hydrolases"/>
    <property type="match status" value="1"/>
</dbReference>
<keyword evidence="1" id="KW-0547">Nucleotide-binding</keyword>
<dbReference type="RefSeq" id="WP_121895015.1">
    <property type="nucleotide sequence ID" value="NZ_PENI01000046.1"/>
</dbReference>
<evidence type="ECO:0000313" key="6">
    <source>
        <dbReference type="Proteomes" id="UP000270471"/>
    </source>
</evidence>
<dbReference type="InterPro" id="IPR016032">
    <property type="entry name" value="Sig_transdc_resp-reg_C-effctor"/>
</dbReference>
<dbReference type="PRINTS" id="PR00038">
    <property type="entry name" value="HTHLUXR"/>
</dbReference>
<keyword evidence="2" id="KW-0067">ATP-binding</keyword>
<accession>A0A3M0HWS4</accession>
<name>A0A3M0HWS4_9ACTN</name>
<proteinExistence type="predicted"/>
<dbReference type="AlphaFoldDB" id="A0A3M0HWS4"/>
<dbReference type="PANTHER" id="PTHR16305">
    <property type="entry name" value="TESTICULAR SOLUBLE ADENYLYL CYCLASE"/>
    <property type="match status" value="1"/>
</dbReference>
<feature type="domain" description="HTH luxR-type" evidence="4">
    <location>
        <begin position="829"/>
        <end position="894"/>
    </location>
</feature>
<evidence type="ECO:0000259" key="4">
    <source>
        <dbReference type="PROSITE" id="PS50043"/>
    </source>
</evidence>
<dbReference type="GO" id="GO:0005737">
    <property type="term" value="C:cytoplasm"/>
    <property type="evidence" value="ECO:0007669"/>
    <property type="project" value="TreeGrafter"/>
</dbReference>
<dbReference type="GO" id="GO:0006355">
    <property type="term" value="P:regulation of DNA-templated transcription"/>
    <property type="evidence" value="ECO:0007669"/>
    <property type="project" value="InterPro"/>
</dbReference>